<evidence type="ECO:0000313" key="4">
    <source>
        <dbReference type="Proteomes" id="UP001622594"/>
    </source>
</evidence>
<dbReference type="PANTHER" id="PTHR11487:SF0">
    <property type="entry name" value="S-ACYL FATTY ACID SYNTHASE THIOESTERASE, MEDIUM CHAIN"/>
    <property type="match status" value="1"/>
</dbReference>
<accession>A0ABZ1LIP9</accession>
<dbReference type="PANTHER" id="PTHR11487">
    <property type="entry name" value="THIOESTERASE"/>
    <property type="match status" value="1"/>
</dbReference>
<sequence>MSVISENLWFPPAGSVASHLGVRLFCLPHGGADGSVFRPWRSLVGPGIEVVPVQLPGRGNRMEEPAERSLVRLGKRLAGPIADRAGELPYVLFGHSVGTLLAYELGRALTPDVEHVYAAWARVVAAGRRLFS</sequence>
<keyword evidence="4" id="KW-1185">Reference proteome</keyword>
<feature type="domain" description="Thioesterase" evidence="2">
    <location>
        <begin position="23"/>
        <end position="110"/>
    </location>
</feature>
<dbReference type="InterPro" id="IPR001031">
    <property type="entry name" value="Thioesterase"/>
</dbReference>
<dbReference type="Gene3D" id="3.40.50.1820">
    <property type="entry name" value="alpha/beta hydrolase"/>
    <property type="match status" value="1"/>
</dbReference>
<evidence type="ECO:0000259" key="2">
    <source>
        <dbReference type="Pfam" id="PF00975"/>
    </source>
</evidence>
<comment type="similarity">
    <text evidence="1">Belongs to the thioesterase family.</text>
</comment>
<organism evidence="3 4">
    <name type="scientific">Streptomyces zaomyceticus</name>
    <dbReference type="NCBI Taxonomy" id="68286"/>
    <lineage>
        <taxon>Bacteria</taxon>
        <taxon>Bacillati</taxon>
        <taxon>Actinomycetota</taxon>
        <taxon>Actinomycetes</taxon>
        <taxon>Kitasatosporales</taxon>
        <taxon>Streptomycetaceae</taxon>
        <taxon>Streptomyces</taxon>
    </lineage>
</organism>
<evidence type="ECO:0000313" key="3">
    <source>
        <dbReference type="EMBL" id="WTR74382.1"/>
    </source>
</evidence>
<dbReference type="InterPro" id="IPR012223">
    <property type="entry name" value="TEII"/>
</dbReference>
<protein>
    <submittedName>
        <fullName evidence="3">Alpha/beta fold hydrolase</fullName>
    </submittedName>
</protein>
<dbReference type="InterPro" id="IPR029058">
    <property type="entry name" value="AB_hydrolase_fold"/>
</dbReference>
<dbReference type="Pfam" id="PF00975">
    <property type="entry name" value="Thioesterase"/>
    <property type="match status" value="1"/>
</dbReference>
<gene>
    <name evidence="3" type="ORF">OG814_36375</name>
</gene>
<reference evidence="3 4" key="1">
    <citation type="submission" date="2022-10" db="EMBL/GenBank/DDBJ databases">
        <title>The complete genomes of actinobacterial strains from the NBC collection.</title>
        <authorList>
            <person name="Joergensen T.S."/>
            <person name="Alvarez Arevalo M."/>
            <person name="Sterndorff E.B."/>
            <person name="Faurdal D."/>
            <person name="Vuksanovic O."/>
            <person name="Mourched A.-S."/>
            <person name="Charusanti P."/>
            <person name="Shaw S."/>
            <person name="Blin K."/>
            <person name="Weber T."/>
        </authorList>
    </citation>
    <scope>NUCLEOTIDE SEQUENCE [LARGE SCALE GENOMIC DNA]</scope>
    <source>
        <strain evidence="3 4">NBC_00123</strain>
    </source>
</reference>
<name>A0ABZ1LIP9_9ACTN</name>
<keyword evidence="3" id="KW-0378">Hydrolase</keyword>
<dbReference type="RefSeq" id="WP_406080088.1">
    <property type="nucleotide sequence ID" value="NZ_CP108188.1"/>
</dbReference>
<evidence type="ECO:0000256" key="1">
    <source>
        <dbReference type="ARBA" id="ARBA00007169"/>
    </source>
</evidence>
<dbReference type="Proteomes" id="UP001622594">
    <property type="component" value="Chromosome"/>
</dbReference>
<dbReference type="GO" id="GO:0016787">
    <property type="term" value="F:hydrolase activity"/>
    <property type="evidence" value="ECO:0007669"/>
    <property type="project" value="UniProtKB-KW"/>
</dbReference>
<dbReference type="EMBL" id="CP108188">
    <property type="protein sequence ID" value="WTR74382.1"/>
    <property type="molecule type" value="Genomic_DNA"/>
</dbReference>
<proteinExistence type="inferred from homology"/>
<dbReference type="SUPFAM" id="SSF53474">
    <property type="entry name" value="alpha/beta-Hydrolases"/>
    <property type="match status" value="1"/>
</dbReference>